<dbReference type="OrthoDB" id="16520at2759"/>
<evidence type="ECO:0000313" key="16">
    <source>
        <dbReference type="Proteomes" id="UP000053201"/>
    </source>
</evidence>
<keyword evidence="5 12" id="KW-0812">Transmembrane</keyword>
<dbReference type="InterPro" id="IPR050278">
    <property type="entry name" value="Serine_Prot_S9B/DPPIV"/>
</dbReference>
<comment type="similarity">
    <text evidence="2">Belongs to the peptidase S9B family.</text>
</comment>
<dbReference type="GO" id="GO:0004177">
    <property type="term" value="F:aminopeptidase activity"/>
    <property type="evidence" value="ECO:0007669"/>
    <property type="project" value="UniProtKB-KW"/>
</dbReference>
<dbReference type="InterPro" id="IPR029058">
    <property type="entry name" value="AB_hydrolase_fold"/>
</dbReference>
<feature type="transmembrane region" description="Helical" evidence="12">
    <location>
        <begin position="120"/>
        <end position="139"/>
    </location>
</feature>
<dbReference type="GO" id="GO:0006508">
    <property type="term" value="P:proteolysis"/>
    <property type="evidence" value="ECO:0007669"/>
    <property type="project" value="UniProtKB-KW"/>
</dbReference>
<dbReference type="RefSeq" id="XP_016608729.1">
    <property type="nucleotide sequence ID" value="XM_016752059.1"/>
</dbReference>
<dbReference type="SUPFAM" id="SSF53474">
    <property type="entry name" value="alpha/beta-Hydrolases"/>
    <property type="match status" value="1"/>
</dbReference>
<dbReference type="VEuPathDB" id="FungiDB:SPPG_03811"/>
<dbReference type="AlphaFoldDB" id="A0A0L0HIJ4"/>
<dbReference type="InterPro" id="IPR001375">
    <property type="entry name" value="Peptidase_S9_cat"/>
</dbReference>
<keyword evidence="9 12" id="KW-1133">Transmembrane helix</keyword>
<dbReference type="GO" id="GO:0004252">
    <property type="term" value="F:serine-type endopeptidase activity"/>
    <property type="evidence" value="ECO:0007669"/>
    <property type="project" value="InterPro"/>
</dbReference>
<dbReference type="InterPro" id="IPR002469">
    <property type="entry name" value="Peptidase_S9B_N"/>
</dbReference>
<evidence type="ECO:0000256" key="8">
    <source>
        <dbReference type="ARBA" id="ARBA00022968"/>
    </source>
</evidence>
<keyword evidence="16" id="KW-1185">Reference proteome</keyword>
<proteinExistence type="inferred from homology"/>
<dbReference type="Gene3D" id="3.40.50.1820">
    <property type="entry name" value="alpha/beta hydrolase"/>
    <property type="match status" value="1"/>
</dbReference>
<evidence type="ECO:0000256" key="9">
    <source>
        <dbReference type="ARBA" id="ARBA00022989"/>
    </source>
</evidence>
<organism evidence="15 16">
    <name type="scientific">Spizellomyces punctatus (strain DAOM BR117)</name>
    <dbReference type="NCBI Taxonomy" id="645134"/>
    <lineage>
        <taxon>Eukaryota</taxon>
        <taxon>Fungi</taxon>
        <taxon>Fungi incertae sedis</taxon>
        <taxon>Chytridiomycota</taxon>
        <taxon>Chytridiomycota incertae sedis</taxon>
        <taxon>Chytridiomycetes</taxon>
        <taxon>Spizellomycetales</taxon>
        <taxon>Spizellomycetaceae</taxon>
        <taxon>Spizellomyces</taxon>
    </lineage>
</organism>
<dbReference type="Gene3D" id="2.140.10.30">
    <property type="entry name" value="Dipeptidylpeptidase IV, N-terminal domain"/>
    <property type="match status" value="1"/>
</dbReference>
<keyword evidence="11" id="KW-0325">Glycoprotein</keyword>
<sequence length="965" mass="108568">MPPDDTSQHQTLATMSASYTREEEQFAAVDLSETGYESESWSTPALFVDYDNLDGKRGDRIPLRGRFDDDRPRHGRLDEELSEYDDAYMDDVEQPAAQGLLGGLARVAKRHAKRTVPKPAFLMCGLAVVLVLIVLASIASNGPYPDESVERSSRPNITLGHVFNYTFGPRFPLYQWENGNDGDFSFASEGSIYIQHVEQGNKSTLLQAADAVDSNGNRINFRSYKISRDLQYILLETDHEKGWRHSFFANYWVWNVADKKAEHLTTSKSDKSIPGEIGSGKVALALWSPSGHHVAWVRDNDLYVTMDAKTEVRITTDGSKDIINGIADWVYEEEVLGTHDAMWFSPGGTHLAYLKFNETLVPEYHLQYYEKNQKVSYPEEVSIKYPKPGAQNPVVSLHVATPSSPNATGLDVPVEFDMAQYFPDDDRLIVEVNWVREDAMLVRMTNRIQSHQKLFLTELKTSATGATWKSNLVRQDVVSDNGWINRLQPIVFVPPSKAVGRQNPSYLEVMEDENGYAHIAYFSTVTEVKPTAWLTSGLWEIADIVGIDGERGIVYFTSTERGPSQRHLYSVHLDGSNKHALTPPMNYSSSIILPPLEFQPNGTTAVDPDAKDIGYYTANFSPRCAYYLLQYRGPDIPWSRVVKADGSWFQDVADNQRLRDILPLYAVPKRKFFQIPSGAKSDGKGGVLNMNVQMQVPYDFDPHAKKKYPVLMRVYGGPNSQLVQQSYSVDFMTAVTSAGGFISIIVDGRGTGFMGRAYRSTVANHLGSVEVEDQIAAAQWLRQQPYVDASRIAIWGWSYGGYMATKVVEANSGLFAVGMAVAPVTDWRYYDSIYTERYMKTPRMNPEGYDKSMVREMEGFEKTKFLLVHGTADGEFACSSVNLWSSKLTCWYPRRSPTLQDNVHFQNTASLVWRLTGNGIRNYRVQVYTDSDHSMSAGGANREVYVLLWDFVMEAFGERRAPIGI</sequence>
<keyword evidence="6" id="KW-0378">Hydrolase</keyword>
<dbReference type="SUPFAM" id="SSF82171">
    <property type="entry name" value="DPP6 N-terminal domain-like"/>
    <property type="match status" value="1"/>
</dbReference>
<keyword evidence="7" id="KW-0720">Serine protease</keyword>
<reference evidence="15 16" key="1">
    <citation type="submission" date="2009-08" db="EMBL/GenBank/DDBJ databases">
        <title>The Genome Sequence of Spizellomyces punctatus strain DAOM BR117.</title>
        <authorList>
            <consortium name="The Broad Institute Genome Sequencing Platform"/>
            <person name="Russ C."/>
            <person name="Cuomo C."/>
            <person name="Shea T."/>
            <person name="Young S.K."/>
            <person name="Zeng Q."/>
            <person name="Koehrsen M."/>
            <person name="Haas B."/>
            <person name="Borodovsky M."/>
            <person name="Guigo R."/>
            <person name="Alvarado L."/>
            <person name="Berlin A."/>
            <person name="Bochicchio J."/>
            <person name="Borenstein D."/>
            <person name="Chapman S."/>
            <person name="Chen Z."/>
            <person name="Engels R."/>
            <person name="Freedman E."/>
            <person name="Gellesch M."/>
            <person name="Goldberg J."/>
            <person name="Griggs A."/>
            <person name="Gujja S."/>
            <person name="Heiman D."/>
            <person name="Hepburn T."/>
            <person name="Howarth C."/>
            <person name="Jen D."/>
            <person name="Larson L."/>
            <person name="Lewis B."/>
            <person name="Mehta T."/>
            <person name="Park D."/>
            <person name="Pearson M."/>
            <person name="Roberts A."/>
            <person name="Saif S."/>
            <person name="Shenoy N."/>
            <person name="Sisk P."/>
            <person name="Stolte C."/>
            <person name="Sykes S."/>
            <person name="Thomson T."/>
            <person name="Walk T."/>
            <person name="White J."/>
            <person name="Yandava C."/>
            <person name="Burger G."/>
            <person name="Gray M.W."/>
            <person name="Holland P.W.H."/>
            <person name="King N."/>
            <person name="Lang F.B.F."/>
            <person name="Roger A.J."/>
            <person name="Ruiz-Trillo I."/>
            <person name="Lander E."/>
            <person name="Nusbaum C."/>
        </authorList>
    </citation>
    <scope>NUCLEOTIDE SEQUENCE [LARGE SCALE GENOMIC DNA]</scope>
    <source>
        <strain evidence="15 16">DAOM BR117</strain>
    </source>
</reference>
<dbReference type="Pfam" id="PF00326">
    <property type="entry name" value="Peptidase_S9"/>
    <property type="match status" value="2"/>
</dbReference>
<evidence type="ECO:0000256" key="6">
    <source>
        <dbReference type="ARBA" id="ARBA00022801"/>
    </source>
</evidence>
<evidence type="ECO:0000256" key="12">
    <source>
        <dbReference type="SAM" id="Phobius"/>
    </source>
</evidence>
<dbReference type="Pfam" id="PF00930">
    <property type="entry name" value="DPPIV_N"/>
    <property type="match status" value="1"/>
</dbReference>
<dbReference type="PANTHER" id="PTHR11731:SF200">
    <property type="entry name" value="DIPEPTIDYL PEPTIDASE 10, ISOFORM B"/>
    <property type="match status" value="1"/>
</dbReference>
<evidence type="ECO:0000256" key="1">
    <source>
        <dbReference type="ARBA" id="ARBA00004576"/>
    </source>
</evidence>
<dbReference type="eggNOG" id="KOG2100">
    <property type="taxonomic scope" value="Eukaryota"/>
</dbReference>
<evidence type="ECO:0000256" key="10">
    <source>
        <dbReference type="ARBA" id="ARBA00023136"/>
    </source>
</evidence>
<evidence type="ECO:0000256" key="3">
    <source>
        <dbReference type="ARBA" id="ARBA00022438"/>
    </source>
</evidence>
<evidence type="ECO:0000256" key="5">
    <source>
        <dbReference type="ARBA" id="ARBA00022692"/>
    </source>
</evidence>
<dbReference type="OMA" id="MRTPQEN"/>
<evidence type="ECO:0000256" key="4">
    <source>
        <dbReference type="ARBA" id="ARBA00022670"/>
    </source>
</evidence>
<keyword evidence="3" id="KW-0031">Aminopeptidase</keyword>
<dbReference type="GO" id="GO:0008239">
    <property type="term" value="F:dipeptidyl-peptidase activity"/>
    <property type="evidence" value="ECO:0007669"/>
    <property type="project" value="TreeGrafter"/>
</dbReference>
<dbReference type="GO" id="GO:0005774">
    <property type="term" value="C:vacuolar membrane"/>
    <property type="evidence" value="ECO:0007669"/>
    <property type="project" value="UniProtKB-SubCell"/>
</dbReference>
<dbReference type="GO" id="GO:0005886">
    <property type="term" value="C:plasma membrane"/>
    <property type="evidence" value="ECO:0007669"/>
    <property type="project" value="TreeGrafter"/>
</dbReference>
<dbReference type="InterPro" id="IPR002471">
    <property type="entry name" value="Pept_S9_AS"/>
</dbReference>
<accession>A0A0L0HIJ4</accession>
<evidence type="ECO:0008006" key="17">
    <source>
        <dbReference type="Google" id="ProtNLM"/>
    </source>
</evidence>
<feature type="domain" description="Peptidase S9 prolyl oligopeptidase catalytic" evidence="13">
    <location>
        <begin position="728"/>
        <end position="888"/>
    </location>
</feature>
<dbReference type="PANTHER" id="PTHR11731">
    <property type="entry name" value="PROTEASE FAMILY S9B,C DIPEPTIDYL-PEPTIDASE IV-RELATED"/>
    <property type="match status" value="1"/>
</dbReference>
<dbReference type="Proteomes" id="UP000053201">
    <property type="component" value="Unassembled WGS sequence"/>
</dbReference>
<dbReference type="EMBL" id="KQ257455">
    <property type="protein sequence ID" value="KND00690.1"/>
    <property type="molecule type" value="Genomic_DNA"/>
</dbReference>
<evidence type="ECO:0000259" key="14">
    <source>
        <dbReference type="Pfam" id="PF00930"/>
    </source>
</evidence>
<feature type="domain" description="Dipeptidylpeptidase IV N-terminal" evidence="14">
    <location>
        <begin position="227"/>
        <end position="638"/>
    </location>
</feature>
<name>A0A0L0HIJ4_SPIPD</name>
<feature type="domain" description="Peptidase S9 prolyl oligopeptidase catalytic" evidence="13">
    <location>
        <begin position="901"/>
        <end position="958"/>
    </location>
</feature>
<evidence type="ECO:0000256" key="2">
    <source>
        <dbReference type="ARBA" id="ARBA00006150"/>
    </source>
</evidence>
<gene>
    <name evidence="15" type="ORF">SPPG_03811</name>
</gene>
<dbReference type="InParanoid" id="A0A0L0HIJ4"/>
<keyword evidence="8" id="KW-0735">Signal-anchor</keyword>
<keyword evidence="10 12" id="KW-0472">Membrane</keyword>
<evidence type="ECO:0000256" key="7">
    <source>
        <dbReference type="ARBA" id="ARBA00022825"/>
    </source>
</evidence>
<keyword evidence="4" id="KW-0645">Protease</keyword>
<comment type="subcellular location">
    <subcellularLocation>
        <location evidence="1">Vacuole membrane</location>
        <topology evidence="1">Single-pass type II membrane protein</topology>
    </subcellularLocation>
</comment>
<dbReference type="GeneID" id="27687299"/>
<dbReference type="STRING" id="645134.A0A0L0HIJ4"/>
<dbReference type="PROSITE" id="PS00708">
    <property type="entry name" value="PRO_ENDOPEP_SER"/>
    <property type="match status" value="1"/>
</dbReference>
<dbReference type="FunFam" id="3.40.50.1820:FF:000003">
    <property type="entry name" value="Dipeptidyl peptidase 4"/>
    <property type="match status" value="1"/>
</dbReference>
<dbReference type="FunCoup" id="A0A0L0HIJ4">
    <property type="interactions" value="106"/>
</dbReference>
<protein>
    <recommendedName>
        <fullName evidence="17">Dipeptidyl-peptidase IV</fullName>
    </recommendedName>
</protein>
<evidence type="ECO:0000259" key="13">
    <source>
        <dbReference type="Pfam" id="PF00326"/>
    </source>
</evidence>
<evidence type="ECO:0000256" key="11">
    <source>
        <dbReference type="ARBA" id="ARBA00023180"/>
    </source>
</evidence>
<evidence type="ECO:0000313" key="15">
    <source>
        <dbReference type="EMBL" id="KND00690.1"/>
    </source>
</evidence>